<accession>A0A242WAL2</accession>
<proteinExistence type="predicted"/>
<organism evidence="1 2">
    <name type="scientific">Bacillus thuringiensis serovar mexicanensis</name>
    <dbReference type="NCBI Taxonomy" id="180868"/>
    <lineage>
        <taxon>Bacteria</taxon>
        <taxon>Bacillati</taxon>
        <taxon>Bacillota</taxon>
        <taxon>Bacilli</taxon>
        <taxon>Bacillales</taxon>
        <taxon>Bacillaceae</taxon>
        <taxon>Bacillus</taxon>
        <taxon>Bacillus cereus group</taxon>
    </lineage>
</organism>
<protein>
    <submittedName>
        <fullName evidence="1">Uncharacterized protein</fullName>
    </submittedName>
</protein>
<name>A0A242WAL2_BACTU</name>
<dbReference type="Proteomes" id="UP000195152">
    <property type="component" value="Unassembled WGS sequence"/>
</dbReference>
<dbReference type="EMBL" id="NFCF01000063">
    <property type="protein sequence ID" value="OTW50888.1"/>
    <property type="molecule type" value="Genomic_DNA"/>
</dbReference>
<reference evidence="1 2" key="1">
    <citation type="submission" date="2016-10" db="EMBL/GenBank/DDBJ databases">
        <title>Comparative genomics of Bacillus thuringiensis reveals a path to pathogens against multiple invertebrate hosts.</title>
        <authorList>
            <person name="Zheng J."/>
            <person name="Gao Q."/>
            <person name="Liu H."/>
            <person name="Peng D."/>
            <person name="Ruan L."/>
            <person name="Sun M."/>
        </authorList>
    </citation>
    <scope>NUCLEOTIDE SEQUENCE [LARGE SCALE GENOMIC DNA]</scope>
    <source>
        <strain evidence="1">BGSC 4AC1</strain>
    </source>
</reference>
<sequence length="81" mass="9441">MIEFYTGKREGYIYGYIFFSGRHKGLILDDGPNEYPIDSAELLINGKFVFMENLTLELLKKKELYGSKARIKQKQVAQFIN</sequence>
<dbReference type="RefSeq" id="WP_000569444.1">
    <property type="nucleotide sequence ID" value="NZ_NFCF01000063.1"/>
</dbReference>
<evidence type="ECO:0000313" key="1">
    <source>
        <dbReference type="EMBL" id="OTW50888.1"/>
    </source>
</evidence>
<evidence type="ECO:0000313" key="2">
    <source>
        <dbReference type="Proteomes" id="UP000195152"/>
    </source>
</evidence>
<gene>
    <name evidence="1" type="ORF">BK699_10105</name>
</gene>
<comment type="caution">
    <text evidence="1">The sequence shown here is derived from an EMBL/GenBank/DDBJ whole genome shotgun (WGS) entry which is preliminary data.</text>
</comment>
<dbReference type="AlphaFoldDB" id="A0A242WAL2"/>